<dbReference type="EMBL" id="JBEYBF010000037">
    <property type="protein sequence ID" value="MEU1956405.1"/>
    <property type="molecule type" value="Genomic_DNA"/>
</dbReference>
<reference evidence="2 3" key="1">
    <citation type="submission" date="2024-06" db="EMBL/GenBank/DDBJ databases">
        <title>The Natural Products Discovery Center: Release of the First 8490 Sequenced Strains for Exploring Actinobacteria Biosynthetic Diversity.</title>
        <authorList>
            <person name="Kalkreuter E."/>
            <person name="Kautsar S.A."/>
            <person name="Yang D."/>
            <person name="Bader C.D."/>
            <person name="Teijaro C.N."/>
            <person name="Fluegel L."/>
            <person name="Davis C.M."/>
            <person name="Simpson J.R."/>
            <person name="Lauterbach L."/>
            <person name="Steele A.D."/>
            <person name="Gui C."/>
            <person name="Meng S."/>
            <person name="Li G."/>
            <person name="Viehrig K."/>
            <person name="Ye F."/>
            <person name="Su P."/>
            <person name="Kiefer A.F."/>
            <person name="Nichols A."/>
            <person name="Cepeda A.J."/>
            <person name="Yan W."/>
            <person name="Fan B."/>
            <person name="Jiang Y."/>
            <person name="Adhikari A."/>
            <person name="Zheng C.-J."/>
            <person name="Schuster L."/>
            <person name="Cowan T.M."/>
            <person name="Smanski M.J."/>
            <person name="Chevrette M.G."/>
            <person name="De Carvalho L.P.S."/>
            <person name="Shen B."/>
        </authorList>
    </citation>
    <scope>NUCLEOTIDE SEQUENCE [LARGE SCALE GENOMIC DNA]</scope>
    <source>
        <strain evidence="2 3">NPDC019708</strain>
    </source>
</reference>
<dbReference type="Pfam" id="PF01526">
    <property type="entry name" value="DDE_Tnp_Tn3"/>
    <property type="match status" value="1"/>
</dbReference>
<evidence type="ECO:0000259" key="1">
    <source>
        <dbReference type="Pfam" id="PF01526"/>
    </source>
</evidence>
<sequence length="62" mass="7128">MRTYYEGMEGRLSALGPVLNRLALWNTVYNDRALEELRAQGYPVRKEGAARLSAFIRSHDDE</sequence>
<dbReference type="InterPro" id="IPR002513">
    <property type="entry name" value="Tn3_Tnp_DDE_dom"/>
</dbReference>
<proteinExistence type="predicted"/>
<evidence type="ECO:0000313" key="2">
    <source>
        <dbReference type="EMBL" id="MEU1956405.1"/>
    </source>
</evidence>
<name>A0ABV2WZU1_9NOCA</name>
<accession>A0ABV2WZU1</accession>
<protein>
    <submittedName>
        <fullName evidence="2">Tn3 family transposase</fullName>
    </submittedName>
</protein>
<dbReference type="Proteomes" id="UP001550628">
    <property type="component" value="Unassembled WGS sequence"/>
</dbReference>
<dbReference type="RefSeq" id="WP_356959615.1">
    <property type="nucleotide sequence ID" value="NZ_JBEYBD010000032.1"/>
</dbReference>
<organism evidence="2 3">
    <name type="scientific">Nocardia rhamnosiphila</name>
    <dbReference type="NCBI Taxonomy" id="426716"/>
    <lineage>
        <taxon>Bacteria</taxon>
        <taxon>Bacillati</taxon>
        <taxon>Actinomycetota</taxon>
        <taxon>Actinomycetes</taxon>
        <taxon>Mycobacteriales</taxon>
        <taxon>Nocardiaceae</taxon>
        <taxon>Nocardia</taxon>
    </lineage>
</organism>
<comment type="caution">
    <text evidence="2">The sequence shown here is derived from an EMBL/GenBank/DDBJ whole genome shotgun (WGS) entry which is preliminary data.</text>
</comment>
<evidence type="ECO:0000313" key="3">
    <source>
        <dbReference type="Proteomes" id="UP001550628"/>
    </source>
</evidence>
<gene>
    <name evidence="2" type="ORF">ABZ510_31730</name>
</gene>
<feature type="domain" description="Tn3 transposase DDE" evidence="1">
    <location>
        <begin position="3"/>
        <end position="59"/>
    </location>
</feature>
<keyword evidence="3" id="KW-1185">Reference proteome</keyword>